<organism evidence="1 2">
    <name type="scientific">Bittarella massiliensis</name>
    <name type="common">ex Durand et al. 2017</name>
    <dbReference type="NCBI Taxonomy" id="1720313"/>
    <lineage>
        <taxon>Bacteria</taxon>
        <taxon>Bacillati</taxon>
        <taxon>Bacillota</taxon>
        <taxon>Clostridia</taxon>
        <taxon>Eubacteriales</taxon>
        <taxon>Oscillospiraceae</taxon>
        <taxon>Bittarella (ex Durand et al. 2017)</taxon>
    </lineage>
</organism>
<evidence type="ECO:0000313" key="1">
    <source>
        <dbReference type="EMBL" id="MCQ4949593.1"/>
    </source>
</evidence>
<proteinExistence type="predicted"/>
<dbReference type="Proteomes" id="UP001205063">
    <property type="component" value="Unassembled WGS sequence"/>
</dbReference>
<gene>
    <name evidence="1" type="ORF">NE646_07920</name>
</gene>
<protein>
    <submittedName>
        <fullName evidence="1">Polymer-forming cytoskeletal protein</fullName>
    </submittedName>
</protein>
<sequence length="203" mass="20733">MQDTRIDGMGTIAGGEYGSVKVSGMGKCTGDLAAQSLSVSGKFTCQGKLKVGKLTCSGTADFGGDISAASLSASGRLVLGEGCNLEAQEVRCSGYIRVEGQISADFLKAEGAINAREVVGDRIQIISHSRGLGALLFPTLSTVGMVEATTISLSGVRADTVSGQNVTIGPRCEIGQVDCSGTLSVHRSAKIGRVTGDCVRQGL</sequence>
<reference evidence="1" key="1">
    <citation type="submission" date="2022-06" db="EMBL/GenBank/DDBJ databases">
        <title>Isolation of gut microbiota from human fecal samples.</title>
        <authorList>
            <person name="Pamer E.G."/>
            <person name="Barat B."/>
            <person name="Waligurski E."/>
            <person name="Medina S."/>
            <person name="Paddock L."/>
            <person name="Mostad J."/>
        </authorList>
    </citation>
    <scope>NUCLEOTIDE SEQUENCE</scope>
    <source>
        <strain evidence="1">DFI.7.96</strain>
    </source>
</reference>
<accession>A0AAW5KAD7</accession>
<dbReference type="AlphaFoldDB" id="A0AAW5KAD7"/>
<name>A0AAW5KAD7_9FIRM</name>
<evidence type="ECO:0000313" key="2">
    <source>
        <dbReference type="Proteomes" id="UP001205063"/>
    </source>
</evidence>
<dbReference type="EMBL" id="JANGAB010000003">
    <property type="protein sequence ID" value="MCQ4949593.1"/>
    <property type="molecule type" value="Genomic_DNA"/>
</dbReference>
<dbReference type="RefSeq" id="WP_256136128.1">
    <property type="nucleotide sequence ID" value="NZ_JANGAB010000003.1"/>
</dbReference>
<comment type="caution">
    <text evidence="1">The sequence shown here is derived from an EMBL/GenBank/DDBJ whole genome shotgun (WGS) entry which is preliminary data.</text>
</comment>